<dbReference type="Pfam" id="PF09537">
    <property type="entry name" value="DUF2383"/>
    <property type="match status" value="1"/>
</dbReference>
<dbReference type="OrthoDB" id="282393at2"/>
<dbReference type="PIRSF" id="PIRSF029477">
    <property type="entry name" value="UCP029477"/>
    <property type="match status" value="1"/>
</dbReference>
<protein>
    <recommendedName>
        <fullName evidence="1">DUF2383 domain-containing protein</fullName>
    </recommendedName>
</protein>
<keyword evidence="3" id="KW-1185">Reference proteome</keyword>
<dbReference type="InterPro" id="IPR011971">
    <property type="entry name" value="CHP02284"/>
</dbReference>
<feature type="domain" description="DUF2383" evidence="1">
    <location>
        <begin position="17"/>
        <end position="125"/>
    </location>
</feature>
<reference evidence="2 3" key="1">
    <citation type="submission" date="2018-07" db="EMBL/GenBank/DDBJ databases">
        <title>Leeuwenhoekiella genomics.</title>
        <authorList>
            <person name="Tahon G."/>
            <person name="Willems A."/>
        </authorList>
    </citation>
    <scope>NUCLEOTIDE SEQUENCE [LARGE SCALE GENOMIC DNA]</scope>
    <source>
        <strain evidence="2 3">LMG 22550</strain>
    </source>
</reference>
<evidence type="ECO:0000313" key="3">
    <source>
        <dbReference type="Proteomes" id="UP000289238"/>
    </source>
</evidence>
<gene>
    <name evidence="2" type="ORF">DSM00_1238</name>
</gene>
<dbReference type="RefSeq" id="WP_128757136.1">
    <property type="nucleotide sequence ID" value="NZ_QOVM01000002.1"/>
</dbReference>
<organism evidence="2 3">
    <name type="scientific">Leeuwenhoekiella aequorea</name>
    <dbReference type="NCBI Taxonomy" id="283736"/>
    <lineage>
        <taxon>Bacteria</taxon>
        <taxon>Pseudomonadati</taxon>
        <taxon>Bacteroidota</taxon>
        <taxon>Flavobacteriia</taxon>
        <taxon>Flavobacteriales</taxon>
        <taxon>Flavobacteriaceae</taxon>
        <taxon>Leeuwenhoekiella</taxon>
    </lineage>
</organism>
<evidence type="ECO:0000259" key="1">
    <source>
        <dbReference type="Pfam" id="PF09537"/>
    </source>
</evidence>
<dbReference type="InterPro" id="IPR019052">
    <property type="entry name" value="DUF2383"/>
</dbReference>
<dbReference type="AlphaFoldDB" id="A0A4Q0PA44"/>
<dbReference type="SUPFAM" id="SSF47240">
    <property type="entry name" value="Ferritin-like"/>
    <property type="match status" value="1"/>
</dbReference>
<accession>A0A4Q0PA44</accession>
<dbReference type="InterPro" id="IPR016920">
    <property type="entry name" value="UCP029477"/>
</dbReference>
<dbReference type="Proteomes" id="UP000289238">
    <property type="component" value="Unassembled WGS sequence"/>
</dbReference>
<dbReference type="Gene3D" id="1.20.1260.10">
    <property type="match status" value="1"/>
</dbReference>
<dbReference type="InterPro" id="IPR009078">
    <property type="entry name" value="Ferritin-like_SF"/>
</dbReference>
<comment type="caution">
    <text evidence="2">The sequence shown here is derived from an EMBL/GenBank/DDBJ whole genome shotgun (WGS) entry which is preliminary data.</text>
</comment>
<proteinExistence type="predicted"/>
<dbReference type="NCBIfam" id="TIGR02284">
    <property type="entry name" value="PA2169 family four-helix-bundle protein"/>
    <property type="match status" value="1"/>
</dbReference>
<dbReference type="EMBL" id="QOVM01000002">
    <property type="protein sequence ID" value="RXG23623.1"/>
    <property type="molecule type" value="Genomic_DNA"/>
</dbReference>
<dbReference type="InterPro" id="IPR012347">
    <property type="entry name" value="Ferritin-like"/>
</dbReference>
<sequence length="159" mass="18147">MKTTIEEAREKSHENLVSNLQGLLEKNYDAEQGYKEAMVKAENGHLKEYLKVRAALRNRFATELSDVIINLNEKPIESGSATGAVHRTWMNIKDAFSSDSDESILEECIRGEKASVEEYKEVLKENENHFTPEITSLITNQMLEVEKSLDTIKKLEDLM</sequence>
<name>A0A4Q0PA44_9FLAO</name>
<evidence type="ECO:0000313" key="2">
    <source>
        <dbReference type="EMBL" id="RXG23623.1"/>
    </source>
</evidence>